<dbReference type="Proteomes" id="UP000530660">
    <property type="component" value="Unassembled WGS sequence"/>
</dbReference>
<dbReference type="AlphaFoldDB" id="A0A7J7IGE3"/>
<evidence type="ECO:0000256" key="1">
    <source>
        <dbReference type="SAM" id="MobiDB-lite"/>
    </source>
</evidence>
<proteinExistence type="predicted"/>
<feature type="compositionally biased region" description="Basic and acidic residues" evidence="1">
    <location>
        <begin position="70"/>
        <end position="81"/>
    </location>
</feature>
<gene>
    <name evidence="3" type="ORF">F1559_003860</name>
</gene>
<organism evidence="3 4">
    <name type="scientific">Cyanidiococcus yangmingshanensis</name>
    <dbReference type="NCBI Taxonomy" id="2690220"/>
    <lineage>
        <taxon>Eukaryota</taxon>
        <taxon>Rhodophyta</taxon>
        <taxon>Bangiophyceae</taxon>
        <taxon>Cyanidiales</taxon>
        <taxon>Cyanidiaceae</taxon>
        <taxon>Cyanidiococcus</taxon>
    </lineage>
</organism>
<dbReference type="EMBL" id="VWRR01000013">
    <property type="protein sequence ID" value="KAF6001820.1"/>
    <property type="molecule type" value="Genomic_DNA"/>
</dbReference>
<dbReference type="OrthoDB" id="10596934at2759"/>
<keyword evidence="2" id="KW-0472">Membrane</keyword>
<sequence>MARNRLIANVVAGVTLGAIYLYYSDRCKRDAEEEEKRIRAEVARLEKWKSEFVDARQSSDVSDEDLLAALRERLQQQKEEEGTTGADQNQESESLPNKDEDDGNKDKDDDTEMRKRETFPTEHSDPGKRSGKDIPPMEGSSRSGSGGAATLDRPGADRSKRSGRGRASDARGARSDTGDRSNTDDAGERDTSADWDLERERLRKLFNLDSGSGGGSGTSESDDVRKGDR</sequence>
<feature type="compositionally biased region" description="Basic and acidic residues" evidence="1">
    <location>
        <begin position="154"/>
        <end position="203"/>
    </location>
</feature>
<feature type="compositionally biased region" description="Basic and acidic residues" evidence="1">
    <location>
        <begin position="104"/>
        <end position="132"/>
    </location>
</feature>
<accession>A0A7J7IGE3</accession>
<comment type="caution">
    <text evidence="3">The sequence shown here is derived from an EMBL/GenBank/DDBJ whole genome shotgun (WGS) entry which is preliminary data.</text>
</comment>
<keyword evidence="2" id="KW-1133">Transmembrane helix</keyword>
<evidence type="ECO:0000313" key="3">
    <source>
        <dbReference type="EMBL" id="KAF6001820.1"/>
    </source>
</evidence>
<feature type="region of interest" description="Disordered" evidence="1">
    <location>
        <begin position="53"/>
        <end position="229"/>
    </location>
</feature>
<feature type="compositionally biased region" description="Polar residues" evidence="1">
    <location>
        <begin position="85"/>
        <end position="95"/>
    </location>
</feature>
<evidence type="ECO:0000256" key="2">
    <source>
        <dbReference type="SAM" id="Phobius"/>
    </source>
</evidence>
<name>A0A7J7IGE3_9RHOD</name>
<keyword evidence="4" id="KW-1185">Reference proteome</keyword>
<protein>
    <submittedName>
        <fullName evidence="3">Uncharacterized protein</fullName>
    </submittedName>
</protein>
<feature type="transmembrane region" description="Helical" evidence="2">
    <location>
        <begin position="6"/>
        <end position="23"/>
    </location>
</feature>
<evidence type="ECO:0000313" key="4">
    <source>
        <dbReference type="Proteomes" id="UP000530660"/>
    </source>
</evidence>
<keyword evidence="2" id="KW-0812">Transmembrane</keyword>
<reference evidence="3 4" key="1">
    <citation type="journal article" date="2020" name="J. Phycol.">
        <title>Comparative genome analysis reveals Cyanidiococcus gen. nov., a new extremophilic red algal genus sister to Cyanidioschyzon (Cyanidioschyzonaceae, Rhodophyta).</title>
        <authorList>
            <person name="Liu S.-L."/>
            <person name="Chiang Y.-R."/>
            <person name="Yoon H.S."/>
            <person name="Fu H.-Y."/>
        </authorList>
    </citation>
    <scope>NUCLEOTIDE SEQUENCE [LARGE SCALE GENOMIC DNA]</scope>
    <source>
        <strain evidence="3 4">THAL066</strain>
    </source>
</reference>